<feature type="compositionally biased region" description="Basic and acidic residues" evidence="5">
    <location>
        <begin position="104"/>
        <end position="114"/>
    </location>
</feature>
<evidence type="ECO:0000313" key="8">
    <source>
        <dbReference type="Proteomes" id="UP000641932"/>
    </source>
</evidence>
<feature type="compositionally biased region" description="Basic and acidic residues" evidence="5">
    <location>
        <begin position="164"/>
        <end position="187"/>
    </location>
</feature>
<dbReference type="Pfam" id="PF00877">
    <property type="entry name" value="NLPC_P60"/>
    <property type="match status" value="1"/>
</dbReference>
<feature type="domain" description="NlpC/P60" evidence="6">
    <location>
        <begin position="198"/>
        <end position="313"/>
    </location>
</feature>
<evidence type="ECO:0000256" key="3">
    <source>
        <dbReference type="ARBA" id="ARBA00022801"/>
    </source>
</evidence>
<protein>
    <submittedName>
        <fullName evidence="7">Glycoside hydrolase</fullName>
    </submittedName>
</protein>
<gene>
    <name evidence="7" type="ORF">GCM10012280_12450</name>
</gene>
<dbReference type="PANTHER" id="PTHR47359">
    <property type="entry name" value="PEPTIDOGLYCAN DL-ENDOPEPTIDASE CWLO"/>
    <property type="match status" value="1"/>
</dbReference>
<name>A0A918DTM2_9ACTN</name>
<dbReference type="InterPro" id="IPR000064">
    <property type="entry name" value="NLP_P60_dom"/>
</dbReference>
<dbReference type="EMBL" id="BMMS01000004">
    <property type="protein sequence ID" value="GGO83442.1"/>
    <property type="molecule type" value="Genomic_DNA"/>
</dbReference>
<dbReference type="SUPFAM" id="SSF54001">
    <property type="entry name" value="Cysteine proteinases"/>
    <property type="match status" value="1"/>
</dbReference>
<accession>A0A918DTM2</accession>
<evidence type="ECO:0000259" key="6">
    <source>
        <dbReference type="PROSITE" id="PS51935"/>
    </source>
</evidence>
<comment type="caution">
    <text evidence="7">The sequence shown here is derived from an EMBL/GenBank/DDBJ whole genome shotgun (WGS) entry which is preliminary data.</text>
</comment>
<sequence>MARVDSLYRQAGSATQRYDAAKERTAAQRRTVARLLAQVDRDTEALAEARRRLGQYASEQYRTGGLSDTGTLLLTLSPQSYFDQSHLLGRLTRNQQHAVVDFRAKQKRSAEQRRRASKGLAELTDAQHDLEKERKAVRHKLEQARDLLADLTEKERERLAALRAGRDREAGRQADELARRERERGDGDDGLPWGGYTSVAARKAVAFARAQLDKPYVWGATGPRAYDCSGLTQGAWRAAGVRLPRTTWEQIKAGRRIAVQDLRPGDLVFFFDDISHVGLYIGAGRMIHAPKPGDFVKVAPITQMPIYGAVRPE</sequence>
<dbReference type="Gene3D" id="3.90.1720.10">
    <property type="entry name" value="endopeptidase domain like (from Nostoc punctiforme)"/>
    <property type="match status" value="1"/>
</dbReference>
<reference evidence="7" key="1">
    <citation type="journal article" date="2014" name="Int. J. Syst. Evol. Microbiol.">
        <title>Complete genome sequence of Corynebacterium casei LMG S-19264T (=DSM 44701T), isolated from a smear-ripened cheese.</title>
        <authorList>
            <consortium name="US DOE Joint Genome Institute (JGI-PGF)"/>
            <person name="Walter F."/>
            <person name="Albersmeier A."/>
            <person name="Kalinowski J."/>
            <person name="Ruckert C."/>
        </authorList>
    </citation>
    <scope>NUCLEOTIDE SEQUENCE</scope>
    <source>
        <strain evidence="7">CGMCC 4.7201</strain>
    </source>
</reference>
<dbReference type="InterPro" id="IPR038765">
    <property type="entry name" value="Papain-like_cys_pep_sf"/>
</dbReference>
<evidence type="ECO:0000256" key="4">
    <source>
        <dbReference type="ARBA" id="ARBA00022807"/>
    </source>
</evidence>
<dbReference type="PROSITE" id="PS51935">
    <property type="entry name" value="NLPC_P60"/>
    <property type="match status" value="1"/>
</dbReference>
<keyword evidence="2" id="KW-0645">Protease</keyword>
<dbReference type="GO" id="GO:0008234">
    <property type="term" value="F:cysteine-type peptidase activity"/>
    <property type="evidence" value="ECO:0007669"/>
    <property type="project" value="UniProtKB-KW"/>
</dbReference>
<comment type="similarity">
    <text evidence="1">Belongs to the peptidase C40 family.</text>
</comment>
<feature type="region of interest" description="Disordered" evidence="5">
    <location>
        <begin position="104"/>
        <end position="127"/>
    </location>
</feature>
<evidence type="ECO:0000256" key="1">
    <source>
        <dbReference type="ARBA" id="ARBA00007074"/>
    </source>
</evidence>
<proteinExistence type="inferred from homology"/>
<evidence type="ECO:0000256" key="2">
    <source>
        <dbReference type="ARBA" id="ARBA00022670"/>
    </source>
</evidence>
<evidence type="ECO:0000313" key="7">
    <source>
        <dbReference type="EMBL" id="GGO83442.1"/>
    </source>
</evidence>
<keyword evidence="3 7" id="KW-0378">Hydrolase</keyword>
<dbReference type="InterPro" id="IPR051794">
    <property type="entry name" value="PG_Endopeptidase_C40"/>
</dbReference>
<evidence type="ECO:0000256" key="5">
    <source>
        <dbReference type="SAM" id="MobiDB-lite"/>
    </source>
</evidence>
<dbReference type="GO" id="GO:0006508">
    <property type="term" value="P:proteolysis"/>
    <property type="evidence" value="ECO:0007669"/>
    <property type="project" value="UniProtKB-KW"/>
</dbReference>
<dbReference type="PANTHER" id="PTHR47359:SF3">
    <property type="entry name" value="NLP_P60 DOMAIN-CONTAINING PROTEIN-RELATED"/>
    <property type="match status" value="1"/>
</dbReference>
<dbReference type="AlphaFoldDB" id="A0A918DTM2"/>
<feature type="region of interest" description="Disordered" evidence="5">
    <location>
        <begin position="164"/>
        <end position="190"/>
    </location>
</feature>
<reference evidence="7" key="2">
    <citation type="submission" date="2020-09" db="EMBL/GenBank/DDBJ databases">
        <authorList>
            <person name="Sun Q."/>
            <person name="Zhou Y."/>
        </authorList>
    </citation>
    <scope>NUCLEOTIDE SEQUENCE</scope>
    <source>
        <strain evidence="7">CGMCC 4.7201</strain>
    </source>
</reference>
<keyword evidence="4" id="KW-0788">Thiol protease</keyword>
<organism evidence="7 8">
    <name type="scientific">Wenjunlia tyrosinilytica</name>
    <dbReference type="NCBI Taxonomy" id="1544741"/>
    <lineage>
        <taxon>Bacteria</taxon>
        <taxon>Bacillati</taxon>
        <taxon>Actinomycetota</taxon>
        <taxon>Actinomycetes</taxon>
        <taxon>Kitasatosporales</taxon>
        <taxon>Streptomycetaceae</taxon>
        <taxon>Wenjunlia</taxon>
    </lineage>
</organism>
<dbReference type="Proteomes" id="UP000641932">
    <property type="component" value="Unassembled WGS sequence"/>
</dbReference>
<keyword evidence="8" id="KW-1185">Reference proteome</keyword>